<dbReference type="EMBL" id="CP120629">
    <property type="protein sequence ID" value="WEW59195.1"/>
    <property type="molecule type" value="Genomic_DNA"/>
</dbReference>
<keyword evidence="3" id="KW-1185">Reference proteome</keyword>
<gene>
    <name evidence="2" type="ORF">PRK78_004664</name>
</gene>
<organism evidence="2 3">
    <name type="scientific">Emydomyces testavorans</name>
    <dbReference type="NCBI Taxonomy" id="2070801"/>
    <lineage>
        <taxon>Eukaryota</taxon>
        <taxon>Fungi</taxon>
        <taxon>Dikarya</taxon>
        <taxon>Ascomycota</taxon>
        <taxon>Pezizomycotina</taxon>
        <taxon>Eurotiomycetes</taxon>
        <taxon>Eurotiomycetidae</taxon>
        <taxon>Onygenales</taxon>
        <taxon>Nannizziopsiaceae</taxon>
        <taxon>Emydomyces</taxon>
    </lineage>
</organism>
<dbReference type="Proteomes" id="UP001219355">
    <property type="component" value="Chromosome 3"/>
</dbReference>
<sequence length="297" mass="32415">MFVTPLLILATVLGQAYGSALPPVANTTAIEAGARNETVVVLDQSPELAALLKKIGKRKLLKDGRKVDDRTLVQIIRDNTKNARIAKPAPFRDDLSRGYPINDDCNAEFFYCAGTSLWLRSSLKSIKDVHVSINPTIQKSVRVEGSVALGLKITQTVAVATSSTKGWNVGGKVSVKAGDATMELSGGYAASTTETITKTQAHEENIQCPPRTECRIETRTFTATVFGRCQLLPTVDCTYGKTVMCENPNRWTKTCFIYKNFAKKCNRIAEEDCKFSFPVLDSNGELMQQIAAVTVAL</sequence>
<dbReference type="Gene3D" id="2.170.15.10">
    <property type="entry name" value="Proaerolysin, chain A, domain 3"/>
    <property type="match status" value="1"/>
</dbReference>
<evidence type="ECO:0000313" key="3">
    <source>
        <dbReference type="Proteomes" id="UP001219355"/>
    </source>
</evidence>
<feature type="signal peptide" evidence="1">
    <location>
        <begin position="1"/>
        <end position="18"/>
    </location>
</feature>
<reference evidence="2" key="1">
    <citation type="submission" date="2023-03" db="EMBL/GenBank/DDBJ databases">
        <title>Emydomyces testavorans Genome Sequence.</title>
        <authorList>
            <person name="Hoyer L."/>
        </authorList>
    </citation>
    <scope>NUCLEOTIDE SEQUENCE</scope>
    <source>
        <strain evidence="2">16-2883</strain>
    </source>
</reference>
<protein>
    <submittedName>
        <fullName evidence="2">Uncharacterized protein</fullName>
    </submittedName>
</protein>
<keyword evidence="1" id="KW-0732">Signal</keyword>
<evidence type="ECO:0000313" key="2">
    <source>
        <dbReference type="EMBL" id="WEW59195.1"/>
    </source>
</evidence>
<proteinExistence type="predicted"/>
<accession>A0AAF0DLX6</accession>
<evidence type="ECO:0000256" key="1">
    <source>
        <dbReference type="SAM" id="SignalP"/>
    </source>
</evidence>
<dbReference type="SUPFAM" id="SSF56973">
    <property type="entry name" value="Aerolisin/ETX pore-forming domain"/>
    <property type="match status" value="1"/>
</dbReference>
<feature type="chain" id="PRO_5042116176" evidence="1">
    <location>
        <begin position="19"/>
        <end position="297"/>
    </location>
</feature>
<name>A0AAF0DLX6_9EURO</name>
<dbReference type="AlphaFoldDB" id="A0AAF0DLX6"/>